<keyword evidence="3" id="KW-1185">Reference proteome</keyword>
<protein>
    <submittedName>
        <fullName evidence="2">Uncharacterized protein</fullName>
    </submittedName>
</protein>
<dbReference type="Proteomes" id="UP001174909">
    <property type="component" value="Unassembled WGS sequence"/>
</dbReference>
<name>A0AA35TQV0_GEOBA</name>
<reference evidence="2" key="1">
    <citation type="submission" date="2023-03" db="EMBL/GenBank/DDBJ databases">
        <authorList>
            <person name="Steffen K."/>
            <person name="Cardenas P."/>
        </authorList>
    </citation>
    <scope>NUCLEOTIDE SEQUENCE</scope>
</reference>
<comment type="caution">
    <text evidence="2">The sequence shown here is derived from an EMBL/GenBank/DDBJ whole genome shotgun (WGS) entry which is preliminary data.</text>
</comment>
<evidence type="ECO:0000256" key="1">
    <source>
        <dbReference type="SAM" id="MobiDB-lite"/>
    </source>
</evidence>
<feature type="compositionally biased region" description="Low complexity" evidence="1">
    <location>
        <begin position="114"/>
        <end position="135"/>
    </location>
</feature>
<dbReference type="AlphaFoldDB" id="A0AA35TQV0"/>
<proteinExistence type="predicted"/>
<feature type="region of interest" description="Disordered" evidence="1">
    <location>
        <begin position="112"/>
        <end position="138"/>
    </location>
</feature>
<feature type="non-terminal residue" evidence="2">
    <location>
        <position position="1"/>
    </location>
</feature>
<evidence type="ECO:0000313" key="3">
    <source>
        <dbReference type="Proteomes" id="UP001174909"/>
    </source>
</evidence>
<gene>
    <name evidence="2" type="ORF">GBAR_LOCUS28172</name>
</gene>
<sequence>MCSGGNSRHCVYHTEEKRLTQYSNKAPKRGGTSIRRLMSTSSRAPATTGPHREDDIHLSPNPVYSIHSTNLLHREDRPPTSGLRNTALHSEDAIQLSPNPVYAIHSTASGAECSLQHSPSQESSNSSGQGNQTASHSSAAIQMLPNPLCAIHSKDSSALQDGPLSSVLT</sequence>
<feature type="region of interest" description="Disordered" evidence="1">
    <location>
        <begin position="24"/>
        <end position="61"/>
    </location>
</feature>
<dbReference type="EMBL" id="CASHTH010003931">
    <property type="protein sequence ID" value="CAI8051457.1"/>
    <property type="molecule type" value="Genomic_DNA"/>
</dbReference>
<organism evidence="2 3">
    <name type="scientific">Geodia barretti</name>
    <name type="common">Barrett's horny sponge</name>
    <dbReference type="NCBI Taxonomy" id="519541"/>
    <lineage>
        <taxon>Eukaryota</taxon>
        <taxon>Metazoa</taxon>
        <taxon>Porifera</taxon>
        <taxon>Demospongiae</taxon>
        <taxon>Heteroscleromorpha</taxon>
        <taxon>Tetractinellida</taxon>
        <taxon>Astrophorina</taxon>
        <taxon>Geodiidae</taxon>
        <taxon>Geodia</taxon>
    </lineage>
</organism>
<evidence type="ECO:0000313" key="2">
    <source>
        <dbReference type="EMBL" id="CAI8051457.1"/>
    </source>
</evidence>
<accession>A0AA35TQV0</accession>